<evidence type="ECO:0000313" key="11">
    <source>
        <dbReference type="EMBL" id="HHI88704.1"/>
    </source>
</evidence>
<keyword evidence="4 11" id="KW-0548">Nucleotidyltransferase</keyword>
<dbReference type="NCBIfam" id="TIGR01479">
    <property type="entry name" value="GMP_PMI"/>
    <property type="match status" value="1"/>
</dbReference>
<dbReference type="SUPFAM" id="SSF53448">
    <property type="entry name" value="Nucleotide-diphospho-sugar transferases"/>
    <property type="match status" value="1"/>
</dbReference>
<dbReference type="PANTHER" id="PTHR46390:SF1">
    <property type="entry name" value="MANNOSE-1-PHOSPHATE GUANYLYLTRANSFERASE"/>
    <property type="match status" value="1"/>
</dbReference>
<comment type="similarity">
    <text evidence="1 8">Belongs to the mannose-6-phosphate isomerase type 2 family.</text>
</comment>
<evidence type="ECO:0000256" key="3">
    <source>
        <dbReference type="ARBA" id="ARBA00022679"/>
    </source>
</evidence>
<organism evidence="11">
    <name type="scientific">Hellea balneolensis</name>
    <dbReference type="NCBI Taxonomy" id="287478"/>
    <lineage>
        <taxon>Bacteria</taxon>
        <taxon>Pseudomonadati</taxon>
        <taxon>Pseudomonadota</taxon>
        <taxon>Alphaproteobacteria</taxon>
        <taxon>Maricaulales</taxon>
        <taxon>Robiginitomaculaceae</taxon>
        <taxon>Hellea</taxon>
    </lineage>
</organism>
<protein>
    <recommendedName>
        <fullName evidence="2">mannose-1-phosphate guanylyltransferase</fullName>
        <ecNumber evidence="2">2.7.7.13</ecNumber>
    </recommendedName>
</protein>
<accession>A0A7V5NWS1</accession>
<comment type="catalytic activity">
    <reaction evidence="7">
        <text>alpha-D-mannose 1-phosphate + GTP + H(+) = GDP-alpha-D-mannose + diphosphate</text>
        <dbReference type="Rhea" id="RHEA:15229"/>
        <dbReference type="ChEBI" id="CHEBI:15378"/>
        <dbReference type="ChEBI" id="CHEBI:33019"/>
        <dbReference type="ChEBI" id="CHEBI:37565"/>
        <dbReference type="ChEBI" id="CHEBI:57527"/>
        <dbReference type="ChEBI" id="CHEBI:58409"/>
        <dbReference type="EC" id="2.7.7.13"/>
    </reaction>
</comment>
<name>A0A7V5NWS1_9PROT</name>
<dbReference type="SUPFAM" id="SSF159283">
    <property type="entry name" value="Guanosine diphospho-D-mannose pyrophosphorylase/mannose-6-phosphate isomerase linker domain"/>
    <property type="match status" value="1"/>
</dbReference>
<gene>
    <name evidence="11" type="ORF">ENK01_02010</name>
</gene>
<evidence type="ECO:0000259" key="9">
    <source>
        <dbReference type="Pfam" id="PF00483"/>
    </source>
</evidence>
<dbReference type="Gene3D" id="3.90.550.10">
    <property type="entry name" value="Spore Coat Polysaccharide Biosynthesis Protein SpsA, Chain A"/>
    <property type="match status" value="1"/>
</dbReference>
<dbReference type="FunFam" id="3.90.550.10:FF:000046">
    <property type="entry name" value="Mannose-1-phosphate guanylyltransferase (GDP)"/>
    <property type="match status" value="1"/>
</dbReference>
<feature type="domain" description="Nucleotidyl transferase" evidence="9">
    <location>
        <begin position="21"/>
        <end position="302"/>
    </location>
</feature>
<evidence type="ECO:0000256" key="5">
    <source>
        <dbReference type="ARBA" id="ARBA00022741"/>
    </source>
</evidence>
<dbReference type="InterPro" id="IPR005835">
    <property type="entry name" value="NTP_transferase_dom"/>
</dbReference>
<dbReference type="GO" id="GO:0009298">
    <property type="term" value="P:GDP-mannose biosynthetic process"/>
    <property type="evidence" value="ECO:0007669"/>
    <property type="project" value="TreeGrafter"/>
</dbReference>
<dbReference type="InterPro" id="IPR054566">
    <property type="entry name" value="ManC/GMP-like_b-helix"/>
</dbReference>
<proteinExistence type="inferred from homology"/>
<dbReference type="InterPro" id="IPR029044">
    <property type="entry name" value="Nucleotide-diphossugar_trans"/>
</dbReference>
<evidence type="ECO:0000256" key="1">
    <source>
        <dbReference type="ARBA" id="ARBA00006115"/>
    </source>
</evidence>
<dbReference type="InterPro" id="IPR051161">
    <property type="entry name" value="Mannose-6P_isomerase_type2"/>
</dbReference>
<keyword evidence="5" id="KW-0547">Nucleotide-binding</keyword>
<evidence type="ECO:0000256" key="8">
    <source>
        <dbReference type="RuleBase" id="RU004190"/>
    </source>
</evidence>
<evidence type="ECO:0000256" key="7">
    <source>
        <dbReference type="ARBA" id="ARBA00047343"/>
    </source>
</evidence>
<dbReference type="Pfam" id="PF00483">
    <property type="entry name" value="NTP_transferase"/>
    <property type="match status" value="1"/>
</dbReference>
<dbReference type="CDD" id="cd02509">
    <property type="entry name" value="GDP-M1P_Guanylyltransferase"/>
    <property type="match status" value="1"/>
</dbReference>
<reference evidence="11" key="1">
    <citation type="journal article" date="2020" name="mSystems">
        <title>Genome- and Community-Level Interaction Insights into Carbon Utilization and Element Cycling Functions of Hydrothermarchaeota in Hydrothermal Sediment.</title>
        <authorList>
            <person name="Zhou Z."/>
            <person name="Liu Y."/>
            <person name="Xu W."/>
            <person name="Pan J."/>
            <person name="Luo Z.H."/>
            <person name="Li M."/>
        </authorList>
    </citation>
    <scope>NUCLEOTIDE SEQUENCE [LARGE SCALE GENOMIC DNA]</scope>
    <source>
        <strain evidence="11">HyVt-538</strain>
    </source>
</reference>
<dbReference type="EC" id="2.7.7.13" evidence="2"/>
<dbReference type="GO" id="GO:0016853">
    <property type="term" value="F:isomerase activity"/>
    <property type="evidence" value="ECO:0007669"/>
    <property type="project" value="UniProtKB-KW"/>
</dbReference>
<evidence type="ECO:0000256" key="4">
    <source>
        <dbReference type="ARBA" id="ARBA00022695"/>
    </source>
</evidence>
<feature type="domain" description="MannoseP isomerase/GMP-like beta-helix" evidence="10">
    <location>
        <begin position="310"/>
        <end position="364"/>
    </location>
</feature>
<dbReference type="Pfam" id="PF22640">
    <property type="entry name" value="ManC_GMP_beta-helix"/>
    <property type="match status" value="1"/>
</dbReference>
<dbReference type="PANTHER" id="PTHR46390">
    <property type="entry name" value="MANNOSE-1-PHOSPHATE GUANYLYLTRANSFERASE"/>
    <property type="match status" value="1"/>
</dbReference>
<keyword evidence="6" id="KW-0342">GTP-binding</keyword>
<evidence type="ECO:0000256" key="6">
    <source>
        <dbReference type="ARBA" id="ARBA00023134"/>
    </source>
</evidence>
<dbReference type="Proteomes" id="UP000885806">
    <property type="component" value="Unassembled WGS sequence"/>
</dbReference>
<dbReference type="EMBL" id="DROP01000136">
    <property type="protein sequence ID" value="HHI88704.1"/>
    <property type="molecule type" value="Genomic_DNA"/>
</dbReference>
<dbReference type="AlphaFoldDB" id="A0A7V5NWS1"/>
<keyword evidence="11" id="KW-0413">Isomerase</keyword>
<dbReference type="GO" id="GO:0005525">
    <property type="term" value="F:GTP binding"/>
    <property type="evidence" value="ECO:0007669"/>
    <property type="project" value="UniProtKB-KW"/>
</dbReference>
<sequence length="368" mass="39586">MTNPKSEPEMAGMETDQTITPVIMSGGAGTRLWPASQGDHPKQLLSLIGERTLIQDTALRLRGRATGFAFTDPLIVCNESQLVPIRTQLADIGQTAWFMTEPCPRNTAPCALMAALEIAGREPDALMLLAPADHYIRDEAAFHQAIGRAVPAARSGHIVTFGITPTAPETGYGYIEAAEPLDAHASRVAAFHEKPDFETARRYLASGNMFWNAGIFLCRPDVLIAEMQALREDIFKACQTTFAASPKTKDTRALDAALFAACPAQSIDYAVMEKTTKAAIVEADIGWSDIGSWRALRDLAAATDGNAVRGNVLALESKDNLIYTDGPLVAALGVDNLAIVVHEGQILVAAMDRVQDVKTIVEALKNKS</sequence>
<evidence type="ECO:0000256" key="2">
    <source>
        <dbReference type="ARBA" id="ARBA00012387"/>
    </source>
</evidence>
<dbReference type="GO" id="GO:0004475">
    <property type="term" value="F:mannose-1-phosphate guanylyltransferase (GTP) activity"/>
    <property type="evidence" value="ECO:0007669"/>
    <property type="project" value="UniProtKB-EC"/>
</dbReference>
<dbReference type="InterPro" id="IPR049577">
    <property type="entry name" value="GMPP_N"/>
</dbReference>
<keyword evidence="3 11" id="KW-0808">Transferase</keyword>
<comment type="caution">
    <text evidence="11">The sequence shown here is derived from an EMBL/GenBank/DDBJ whole genome shotgun (WGS) entry which is preliminary data.</text>
</comment>
<dbReference type="GO" id="GO:0000271">
    <property type="term" value="P:polysaccharide biosynthetic process"/>
    <property type="evidence" value="ECO:0007669"/>
    <property type="project" value="InterPro"/>
</dbReference>
<dbReference type="InterPro" id="IPR006375">
    <property type="entry name" value="Man1P_GuaTrfase/Man6P_Isoase"/>
</dbReference>
<evidence type="ECO:0000259" key="10">
    <source>
        <dbReference type="Pfam" id="PF22640"/>
    </source>
</evidence>